<organism evidence="1 2">
    <name type="scientific">Cohnella silvisoli</name>
    <dbReference type="NCBI Taxonomy" id="2873699"/>
    <lineage>
        <taxon>Bacteria</taxon>
        <taxon>Bacillati</taxon>
        <taxon>Bacillota</taxon>
        <taxon>Bacilli</taxon>
        <taxon>Bacillales</taxon>
        <taxon>Paenibacillaceae</taxon>
        <taxon>Cohnella</taxon>
    </lineage>
</organism>
<reference evidence="1 2" key="1">
    <citation type="journal article" date="2023" name="Genome Announc.">
        <title>Pan-Genome Analyses of the Genus Cohnella and Proposal of the Novel Species Cohnella silvisoli sp. nov., Isolated from Forest Soil.</title>
        <authorList>
            <person name="Wang C."/>
            <person name="Mao L."/>
            <person name="Bao G."/>
            <person name="Zhu H."/>
        </authorList>
    </citation>
    <scope>NUCLEOTIDE SEQUENCE [LARGE SCALE GENOMIC DNA]</scope>
    <source>
        <strain evidence="1 2">NL03-T5-1</strain>
    </source>
</reference>
<dbReference type="RefSeq" id="WP_232189672.1">
    <property type="nucleotide sequence ID" value="NZ_JAIOAP010000022.1"/>
</dbReference>
<comment type="caution">
    <text evidence="1">The sequence shown here is derived from an EMBL/GenBank/DDBJ whole genome shotgun (WGS) entry which is preliminary data.</text>
</comment>
<dbReference type="GO" id="GO:0003677">
    <property type="term" value="F:DNA binding"/>
    <property type="evidence" value="ECO:0007669"/>
    <property type="project" value="UniProtKB-KW"/>
</dbReference>
<keyword evidence="2" id="KW-1185">Reference proteome</keyword>
<dbReference type="Gene3D" id="3.40.960.10">
    <property type="entry name" value="VSR Endonuclease"/>
    <property type="match status" value="1"/>
</dbReference>
<keyword evidence="1" id="KW-0238">DNA-binding</keyword>
<accession>A0ABV1L1N0</accession>
<evidence type="ECO:0000313" key="2">
    <source>
        <dbReference type="Proteomes" id="UP001493487"/>
    </source>
</evidence>
<evidence type="ECO:0000313" key="1">
    <source>
        <dbReference type="EMBL" id="MEQ4486245.1"/>
    </source>
</evidence>
<dbReference type="Proteomes" id="UP001493487">
    <property type="component" value="Unassembled WGS sequence"/>
</dbReference>
<proteinExistence type="predicted"/>
<protein>
    <submittedName>
        <fullName evidence="1">DNA-binding response regulator</fullName>
    </submittedName>
</protein>
<name>A0ABV1L1N0_9BACL</name>
<sequence length="232" mass="27309">MKSKEKVMISVEFEKAYETWMANQIKISKGERKRRLVELSNHAEKMFALQVWWPSFGNFTGLHPEFEIRDFKDGWRYLDFAYISEGLRICIEIDSYGTHWRDVNRDQFSDHLMRQNHLVIDGWLVLRFSYDNIVDKPRQCQQILQQLLGRWRGTSNLSRLALTPTEKTIYDLGCARTEPLTPTITASTLGMHRKTAAKHLRILVEKGLMQPIETSSSRVVRYKVKPNRFSKE</sequence>
<gene>
    <name evidence="1" type="ORF">QJS35_28070</name>
</gene>
<dbReference type="EMBL" id="JASKHM010000020">
    <property type="protein sequence ID" value="MEQ4486245.1"/>
    <property type="molecule type" value="Genomic_DNA"/>
</dbReference>